<reference evidence="1" key="1">
    <citation type="submission" date="2020-08" db="EMBL/GenBank/DDBJ databases">
        <title>Multicomponent nature underlies the extraordinary mechanical properties of spider dragline silk.</title>
        <authorList>
            <person name="Kono N."/>
            <person name="Nakamura H."/>
            <person name="Mori M."/>
            <person name="Yoshida Y."/>
            <person name="Ohtoshi R."/>
            <person name="Malay A.D."/>
            <person name="Moran D.A.P."/>
            <person name="Tomita M."/>
            <person name="Numata K."/>
            <person name="Arakawa K."/>
        </authorList>
    </citation>
    <scope>NUCLEOTIDE SEQUENCE</scope>
</reference>
<organism evidence="1 2">
    <name type="scientific">Nephila pilipes</name>
    <name type="common">Giant wood spider</name>
    <name type="synonym">Nephila maculata</name>
    <dbReference type="NCBI Taxonomy" id="299642"/>
    <lineage>
        <taxon>Eukaryota</taxon>
        <taxon>Metazoa</taxon>
        <taxon>Ecdysozoa</taxon>
        <taxon>Arthropoda</taxon>
        <taxon>Chelicerata</taxon>
        <taxon>Arachnida</taxon>
        <taxon>Araneae</taxon>
        <taxon>Araneomorphae</taxon>
        <taxon>Entelegynae</taxon>
        <taxon>Araneoidea</taxon>
        <taxon>Nephilidae</taxon>
        <taxon>Nephila</taxon>
    </lineage>
</organism>
<protein>
    <submittedName>
        <fullName evidence="1">Uncharacterized protein</fullName>
    </submittedName>
</protein>
<keyword evidence="2" id="KW-1185">Reference proteome</keyword>
<dbReference type="Proteomes" id="UP000887013">
    <property type="component" value="Unassembled WGS sequence"/>
</dbReference>
<accession>A0A8X6JN78</accession>
<gene>
    <name evidence="1" type="ORF">NPIL_76991</name>
</gene>
<proteinExistence type="predicted"/>
<name>A0A8X6JN78_NEPPI</name>
<dbReference type="AlphaFoldDB" id="A0A8X6JN78"/>
<sequence length="73" mass="8662">MSFEEDSRPNTIKKSHRLNLILDFKIQIERHPYLLTKAIASDNGWCNRYDLKKKQGPSRWMTPALPHQKRQGK</sequence>
<evidence type="ECO:0000313" key="1">
    <source>
        <dbReference type="EMBL" id="GFS46216.1"/>
    </source>
</evidence>
<comment type="caution">
    <text evidence="1">The sequence shown here is derived from an EMBL/GenBank/DDBJ whole genome shotgun (WGS) entry which is preliminary data.</text>
</comment>
<dbReference type="EMBL" id="BMAW01090723">
    <property type="protein sequence ID" value="GFS46216.1"/>
    <property type="molecule type" value="Genomic_DNA"/>
</dbReference>
<evidence type="ECO:0000313" key="2">
    <source>
        <dbReference type="Proteomes" id="UP000887013"/>
    </source>
</evidence>